<dbReference type="RefSeq" id="WP_350259081.1">
    <property type="nucleotide sequence ID" value="NZ_CP138335.1"/>
</dbReference>
<feature type="chain" id="PRO_5043930278" evidence="2">
    <location>
        <begin position="25"/>
        <end position="310"/>
    </location>
</feature>
<dbReference type="Pfam" id="PF00497">
    <property type="entry name" value="SBP_bac_3"/>
    <property type="match status" value="1"/>
</dbReference>
<dbReference type="AlphaFoldDB" id="A0AAU7VBL9"/>
<dbReference type="SMART" id="SM00062">
    <property type="entry name" value="PBPb"/>
    <property type="match status" value="1"/>
</dbReference>
<accession>A0AAU7VBL9</accession>
<dbReference type="PANTHER" id="PTHR35936:SF17">
    <property type="entry name" value="ARGININE-BINDING EXTRACELLULAR PROTEIN ARTP"/>
    <property type="match status" value="1"/>
</dbReference>
<evidence type="ECO:0000313" key="4">
    <source>
        <dbReference type="EMBL" id="XBW08881.1"/>
    </source>
</evidence>
<organism evidence="4">
    <name type="scientific">Scrofimicrobium appendicitidis</name>
    <dbReference type="NCBI Taxonomy" id="3079930"/>
    <lineage>
        <taxon>Bacteria</taxon>
        <taxon>Bacillati</taxon>
        <taxon>Actinomycetota</taxon>
        <taxon>Actinomycetes</taxon>
        <taxon>Actinomycetales</taxon>
        <taxon>Actinomycetaceae</taxon>
        <taxon>Scrofimicrobium</taxon>
    </lineage>
</organism>
<reference evidence="4" key="1">
    <citation type="submission" date="2023-11" db="EMBL/GenBank/DDBJ databases">
        <title>Scrofimicrobium hongkongense sp. nov., isolated from a patient with peritonitis.</title>
        <authorList>
            <person name="Lao H.Y."/>
            <person name="Wong A.Y.P."/>
            <person name="Ng T.L."/>
            <person name="Wong R.Y.L."/>
            <person name="Yau M.C.Y."/>
            <person name="Lam J.Y.W."/>
            <person name="Siu G.K.H."/>
        </authorList>
    </citation>
    <scope>NUCLEOTIDE SEQUENCE</scope>
    <source>
        <strain evidence="4">R131</strain>
    </source>
</reference>
<gene>
    <name evidence="4" type="ORF">SAC06_04830</name>
</gene>
<dbReference type="EMBL" id="CP138335">
    <property type="protein sequence ID" value="XBW08881.1"/>
    <property type="molecule type" value="Genomic_DNA"/>
</dbReference>
<keyword evidence="1 2" id="KW-0732">Signal</keyword>
<evidence type="ECO:0000256" key="1">
    <source>
        <dbReference type="ARBA" id="ARBA00022729"/>
    </source>
</evidence>
<dbReference type="KEGG" id="sapp:SAC06_04830"/>
<proteinExistence type="predicted"/>
<dbReference type="SUPFAM" id="SSF53850">
    <property type="entry name" value="Periplasmic binding protein-like II"/>
    <property type="match status" value="1"/>
</dbReference>
<dbReference type="InterPro" id="IPR001638">
    <property type="entry name" value="Solute-binding_3/MltF_N"/>
</dbReference>
<feature type="domain" description="Solute-binding protein family 3/N-terminal" evidence="3">
    <location>
        <begin position="69"/>
        <end position="297"/>
    </location>
</feature>
<evidence type="ECO:0000256" key="2">
    <source>
        <dbReference type="SAM" id="SignalP"/>
    </source>
</evidence>
<name>A0AAU7VBL9_9ACTO</name>
<dbReference type="PROSITE" id="PS51257">
    <property type="entry name" value="PROKAR_LIPOPROTEIN"/>
    <property type="match status" value="1"/>
</dbReference>
<dbReference type="Gene3D" id="3.40.190.10">
    <property type="entry name" value="Periplasmic binding protein-like II"/>
    <property type="match status" value="2"/>
</dbReference>
<sequence>MVSSRARRRAGVALALGLAGVLSACTSPVDISTPSQDNQPMSDEVAAPTWEVRSDIAAMVPDEIASEGRLRNGISLSNGPGSYLDPQHGNLTGFDVDLSQAIGQVMGLEQTVQVPVQFSHLLQNLGADYDLATSMVTVTSQRLENANFVTYAETGTGYLIKTGNPHNFDPESPCGQKVVAQSATVQEQQLKLLSELCAANDETPIQILTRASLKEVLTALREDAGIAAFLDAIAIDSVTSEPGSRLVPIGKITNKAPLGIAVSKDNPQLTVAVQAAVQYLMDEGFVRETFEKYGVGDAALASSVINPRVD</sequence>
<protein>
    <submittedName>
        <fullName evidence="4">Transporter substrate-binding domain-containing protein</fullName>
    </submittedName>
</protein>
<feature type="signal peptide" evidence="2">
    <location>
        <begin position="1"/>
        <end position="24"/>
    </location>
</feature>
<dbReference type="PANTHER" id="PTHR35936">
    <property type="entry name" value="MEMBRANE-BOUND LYTIC MUREIN TRANSGLYCOSYLASE F"/>
    <property type="match status" value="1"/>
</dbReference>
<evidence type="ECO:0000259" key="3">
    <source>
        <dbReference type="SMART" id="SM00062"/>
    </source>
</evidence>